<evidence type="ECO:0000259" key="2">
    <source>
        <dbReference type="PROSITE" id="PS51662"/>
    </source>
</evidence>
<dbReference type="PROSITE" id="PS51662">
    <property type="entry name" value="BP_PHYTASE"/>
    <property type="match status" value="2"/>
</dbReference>
<gene>
    <name evidence="3" type="ORF">GCM10009098_26950</name>
</gene>
<evidence type="ECO:0000256" key="1">
    <source>
        <dbReference type="SAM" id="SignalP"/>
    </source>
</evidence>
<dbReference type="Pfam" id="PF02333">
    <property type="entry name" value="Phytase"/>
    <property type="match status" value="2"/>
</dbReference>
<dbReference type="RefSeq" id="WP_226767599.1">
    <property type="nucleotide sequence ID" value="NZ_BAAAEO010000004.1"/>
</dbReference>
<dbReference type="PROSITE" id="PS51257">
    <property type="entry name" value="PROKAR_LIPOPROTEIN"/>
    <property type="match status" value="1"/>
</dbReference>
<dbReference type="Gene3D" id="2.120.10.30">
    <property type="entry name" value="TolB, C-terminal domain"/>
    <property type="match status" value="2"/>
</dbReference>
<feature type="domain" description="BPP" evidence="2">
    <location>
        <begin position="314"/>
        <end position="639"/>
    </location>
</feature>
<comment type="caution">
    <text evidence="3">The sequence shown here is derived from an EMBL/GenBank/DDBJ whole genome shotgun (WGS) entry which is preliminary data.</text>
</comment>
<keyword evidence="1" id="KW-0732">Signal</keyword>
<dbReference type="SUPFAM" id="SSF50956">
    <property type="entry name" value="Thermostable phytase (3-phytase)"/>
    <property type="match status" value="2"/>
</dbReference>
<accession>A0ABN1E2N0</accession>
<feature type="signal peptide" evidence="1">
    <location>
        <begin position="1"/>
        <end position="29"/>
    </location>
</feature>
<dbReference type="InterPro" id="IPR003431">
    <property type="entry name" value="B-propeller_Phytase"/>
</dbReference>
<reference evidence="3 4" key="1">
    <citation type="journal article" date="2019" name="Int. J. Syst. Evol. Microbiol.">
        <title>The Global Catalogue of Microorganisms (GCM) 10K type strain sequencing project: providing services to taxonomists for standard genome sequencing and annotation.</title>
        <authorList>
            <consortium name="The Broad Institute Genomics Platform"/>
            <consortium name="The Broad Institute Genome Sequencing Center for Infectious Disease"/>
            <person name="Wu L."/>
            <person name="Ma J."/>
        </authorList>
    </citation>
    <scope>NUCLEOTIDE SEQUENCE [LARGE SCALE GENOMIC DNA]</scope>
    <source>
        <strain evidence="3 4">JCM 14331</strain>
    </source>
</reference>
<feature type="chain" id="PRO_5046215138" evidence="1">
    <location>
        <begin position="30"/>
        <end position="640"/>
    </location>
</feature>
<evidence type="ECO:0000313" key="3">
    <source>
        <dbReference type="EMBL" id="GAA0557632.1"/>
    </source>
</evidence>
<name>A0ABN1E2N0_9GAMM</name>
<organism evidence="3 4">
    <name type="scientific">Rheinheimera aquimaris</name>
    <dbReference type="NCBI Taxonomy" id="412437"/>
    <lineage>
        <taxon>Bacteria</taxon>
        <taxon>Pseudomonadati</taxon>
        <taxon>Pseudomonadota</taxon>
        <taxon>Gammaproteobacteria</taxon>
        <taxon>Chromatiales</taxon>
        <taxon>Chromatiaceae</taxon>
        <taxon>Rheinheimera</taxon>
    </lineage>
</organism>
<keyword evidence="4" id="KW-1185">Reference proteome</keyword>
<dbReference type="EMBL" id="BAAAEO010000004">
    <property type="protein sequence ID" value="GAA0557632.1"/>
    <property type="molecule type" value="Genomic_DNA"/>
</dbReference>
<evidence type="ECO:0000313" key="4">
    <source>
        <dbReference type="Proteomes" id="UP001501169"/>
    </source>
</evidence>
<dbReference type="InterPro" id="IPR011042">
    <property type="entry name" value="6-blade_b-propeller_TolB-like"/>
</dbReference>
<proteinExistence type="predicted"/>
<sequence length="640" mass="69447">MSLNIKFSLAGVSLVLAAALSACQSSNQATDRNDDNSVTALAVSASHYLNVTLADEQYQLMTDASQLRVQKADKLIARQSGKFSRVAIQALGPDDALLAAIESDSNSLMLWHLMPSSAQPLVLLQRQVVHSRVVEDICFYHSSENQQLSLFLLGGRGGADQLLLQQQQQWLAQPIVIRELNVPYDSTACAVDHHSGSLYIAEADRAIWRYQAEPEADEGRSLVQVNQPFGQLQGEVKALAVLPDSNVLALEEEPARLLHLSKEGKVLSSTVLGALEEAGNLSVSQQQTTLQAYVSSETGAAVQQVPFTLDTALLQHSKPAMAQVQPTVQTEAASQRGDVIDDPAVWHHPAVASQSLILATDKRAGLDVYTMQGKRVQQLAVGRLNNVDVRYGLSWRGKSHDIAAASSRDDNSLQLFAIDASGKLHDAGKVNTGLTDIYGLCMYQNTTDKKVFVFVNDKSGVIEQYQIDANGADWQGRLVRSLKVPTQPEGCVADDISAELFVGEEDAGIWRFAANAAAGSEGEKIILVDGERLVDDVEGLALAQSGDKRYLVVSSQGNDSYVLYDAAAPYSEQLRFRITTNPVLGIDGTSETDGLEVTTRSLGPGFEQGALIVQDGRNRMPEQGQNLKLVPWQYILQQLR</sequence>
<feature type="domain" description="BPP" evidence="2">
    <location>
        <begin position="5"/>
        <end position="309"/>
    </location>
</feature>
<protein>
    <submittedName>
        <fullName evidence="3">Phytase</fullName>
    </submittedName>
</protein>
<dbReference type="Proteomes" id="UP001501169">
    <property type="component" value="Unassembled WGS sequence"/>
</dbReference>